<name>A0ABP1EJW1_9FLAO</name>
<protein>
    <recommendedName>
        <fullName evidence="2">Pseudouridine synthase RsuA/RluA-like domain-containing protein</fullName>
    </recommendedName>
</protein>
<evidence type="ECO:0000313" key="4">
    <source>
        <dbReference type="Proteomes" id="UP001497514"/>
    </source>
</evidence>
<dbReference type="Pfam" id="PF00849">
    <property type="entry name" value="PseudoU_synth_2"/>
    <property type="match status" value="1"/>
</dbReference>
<feature type="coiled-coil region" evidence="1">
    <location>
        <begin position="222"/>
        <end position="249"/>
    </location>
</feature>
<feature type="domain" description="Pseudouridine synthase RsuA/RluA-like" evidence="2">
    <location>
        <begin position="370"/>
        <end position="523"/>
    </location>
</feature>
<evidence type="ECO:0000313" key="3">
    <source>
        <dbReference type="EMBL" id="CAL2082384.1"/>
    </source>
</evidence>
<dbReference type="InterPro" id="IPR006145">
    <property type="entry name" value="PsdUridine_synth_RsuA/RluA"/>
</dbReference>
<evidence type="ECO:0000256" key="1">
    <source>
        <dbReference type="SAM" id="Coils"/>
    </source>
</evidence>
<organism evidence="3 4">
    <name type="scientific">Tenacibaculum dicentrarchi</name>
    <dbReference type="NCBI Taxonomy" id="669041"/>
    <lineage>
        <taxon>Bacteria</taxon>
        <taxon>Pseudomonadati</taxon>
        <taxon>Bacteroidota</taxon>
        <taxon>Flavobacteriia</taxon>
        <taxon>Flavobacteriales</taxon>
        <taxon>Flavobacteriaceae</taxon>
        <taxon>Tenacibaculum</taxon>
    </lineage>
</organism>
<dbReference type="PANTHER" id="PTHR21600:SF89">
    <property type="entry name" value="RIBOSOMAL LARGE SUBUNIT PSEUDOURIDINE SYNTHASE A"/>
    <property type="match status" value="1"/>
</dbReference>
<gene>
    <name evidence="3" type="ORF">TD3509T_1343</name>
</gene>
<dbReference type="InterPro" id="IPR050188">
    <property type="entry name" value="RluA_PseudoU_synthase"/>
</dbReference>
<dbReference type="SUPFAM" id="SSF55120">
    <property type="entry name" value="Pseudouridine synthase"/>
    <property type="match status" value="1"/>
</dbReference>
<dbReference type="EMBL" id="OZ038524">
    <property type="protein sequence ID" value="CAL2082384.1"/>
    <property type="molecule type" value="Genomic_DNA"/>
</dbReference>
<accession>A0ABP1EJW1</accession>
<dbReference type="PROSITE" id="PS01129">
    <property type="entry name" value="PSI_RLU"/>
    <property type="match status" value="1"/>
</dbReference>
<reference evidence="3 4" key="1">
    <citation type="submission" date="2024-05" db="EMBL/GenBank/DDBJ databases">
        <authorList>
            <person name="Duchaud E."/>
        </authorList>
    </citation>
    <scope>NUCLEOTIDE SEQUENCE [LARGE SCALE GENOMIC DNA]</scope>
    <source>
        <strain evidence="3">Ena-SAMPLE-TAB-13-05-2024-13:56:06:370-140309</strain>
    </source>
</reference>
<dbReference type="Gene3D" id="3.30.2350.10">
    <property type="entry name" value="Pseudouridine synthase"/>
    <property type="match status" value="1"/>
</dbReference>
<evidence type="ECO:0000259" key="2">
    <source>
        <dbReference type="Pfam" id="PF00849"/>
    </source>
</evidence>
<keyword evidence="4" id="KW-1185">Reference proteome</keyword>
<dbReference type="InterPro" id="IPR006224">
    <property type="entry name" value="PsdUridine_synth_RluA-like_CS"/>
</dbReference>
<sequence length="570" mass="65932">MKTTLFSFKLLLLFLFILKMPKLIAFTSDISQITVPEKFDYPHNYTPHPLAKIASEELQEYLKTQTDFTHNFGLKNIALHKNKQNTTALGKMFGVLVVKNKQGKLGYLTAFSGKIAQSTQHKHFVPPVYDVLKEDGVFLKTEKINNQINQKIINLENSSAYLKTKKDYFILLKSTEKLLQEEQKILKQRRLLRKIEGKQNNQLNINEEFYLREYDVYLQDKIRPFKKKYSNFQEQIEQLKQQRKELSSSGQQEIFKQYQFLNANNKTQNLITIFENSPQNIPAGAGDCCAPKLLQYAFLNHFTPICMAEFWWGNPLATSVRKHKNYYTACTGKCKPILKHMLQGISVYNNPLEEKISEEKELEIIFEDAYLLVVNKPSGLLSVPGKKNQDSVAHRIEKKHLNALVVHRLDMATSGILLIAKNLEIYKNLQDQFINKTIKKRYVAVLDGILKAVSSKKNQKINNEITLPLRVNLEDRPKQLVCHVHGKNTLTKWEIIEIKNNKTRVYFYPITGRTHQLRVHAAHHLGLNSPIIGDVLYGVTANRLHLHAEKISFKHPITKQELYFSSAVPF</sequence>
<keyword evidence="1" id="KW-0175">Coiled coil</keyword>
<dbReference type="CDD" id="cd02869">
    <property type="entry name" value="PseudoU_synth_RluA_like"/>
    <property type="match status" value="1"/>
</dbReference>
<dbReference type="Proteomes" id="UP001497514">
    <property type="component" value="Chromosome"/>
</dbReference>
<proteinExistence type="predicted"/>
<dbReference type="InterPro" id="IPR020103">
    <property type="entry name" value="PsdUridine_synth_cat_dom_sf"/>
</dbReference>
<dbReference type="PANTHER" id="PTHR21600">
    <property type="entry name" value="MITOCHONDRIAL RNA PSEUDOURIDINE SYNTHASE"/>
    <property type="match status" value="1"/>
</dbReference>